<dbReference type="GO" id="GO:0005886">
    <property type="term" value="C:plasma membrane"/>
    <property type="evidence" value="ECO:0007669"/>
    <property type="project" value="UniProtKB-SubCell"/>
</dbReference>
<dbReference type="Gene3D" id="1.10.287.130">
    <property type="match status" value="1"/>
</dbReference>
<proteinExistence type="predicted"/>
<dbReference type="GO" id="GO:0000155">
    <property type="term" value="F:phosphorelay sensor kinase activity"/>
    <property type="evidence" value="ECO:0007669"/>
    <property type="project" value="InterPro"/>
</dbReference>
<dbReference type="EMBL" id="CP051685">
    <property type="protein sequence ID" value="QJD98813.1"/>
    <property type="molecule type" value="Genomic_DNA"/>
</dbReference>
<dbReference type="SMART" id="SM00387">
    <property type="entry name" value="HATPase_c"/>
    <property type="match status" value="1"/>
</dbReference>
<dbReference type="InterPro" id="IPR003594">
    <property type="entry name" value="HATPase_dom"/>
</dbReference>
<evidence type="ECO:0000256" key="11">
    <source>
        <dbReference type="SAM" id="Phobius"/>
    </source>
</evidence>
<feature type="domain" description="Histidine kinase" evidence="12">
    <location>
        <begin position="226"/>
        <end position="455"/>
    </location>
</feature>
<organism evidence="14 15">
    <name type="scientific">Massilia forsythiae</name>
    <dbReference type="NCBI Taxonomy" id="2728020"/>
    <lineage>
        <taxon>Bacteria</taxon>
        <taxon>Pseudomonadati</taxon>
        <taxon>Pseudomonadota</taxon>
        <taxon>Betaproteobacteria</taxon>
        <taxon>Burkholderiales</taxon>
        <taxon>Oxalobacteraceae</taxon>
        <taxon>Telluria group</taxon>
        <taxon>Massilia</taxon>
    </lineage>
</organism>
<keyword evidence="4" id="KW-1003">Cell membrane</keyword>
<dbReference type="AlphaFoldDB" id="A0A7Z2VTA9"/>
<dbReference type="InterPro" id="IPR003661">
    <property type="entry name" value="HisK_dim/P_dom"/>
</dbReference>
<keyword evidence="11" id="KW-0812">Transmembrane</keyword>
<evidence type="ECO:0000259" key="13">
    <source>
        <dbReference type="PROSITE" id="PS50885"/>
    </source>
</evidence>
<evidence type="ECO:0000256" key="1">
    <source>
        <dbReference type="ARBA" id="ARBA00000085"/>
    </source>
</evidence>
<evidence type="ECO:0000256" key="7">
    <source>
        <dbReference type="ARBA" id="ARBA00022741"/>
    </source>
</evidence>
<keyword evidence="10" id="KW-0175">Coiled coil</keyword>
<keyword evidence="8 14" id="KW-0418">Kinase</keyword>
<name>A0A7Z2VTA9_9BURK</name>
<dbReference type="SMART" id="SM00304">
    <property type="entry name" value="HAMP"/>
    <property type="match status" value="1"/>
</dbReference>
<evidence type="ECO:0000256" key="3">
    <source>
        <dbReference type="ARBA" id="ARBA00012438"/>
    </source>
</evidence>
<keyword evidence="15" id="KW-1185">Reference proteome</keyword>
<sequence length="456" mass="49798">MNRLFFRFFVLVMLSITAATFAIYFVFARLFGDPLDDIARRQASAQIFLLEQYVDHAPADEWLARLNKVREVSEAHFDLVPLAQARAALPRAAQAALLRGEVVLDPAHKAFFRRVDLGGERYVGSEDDAIHAWNLPIDLGRALAMEVLRYVIVALALLVPIALWSRSHWQALQSLSRVADEFGAGKLAARARMAPSDAVYPLAERMNAMAGRIQDLLDTQRNLLHSVSHELRTPIARLEFALELLSERAADLARDAAPAGDVAASARAAGAAALLKRVAAMEGDLAELNALVNELLSMSKLDSNEALQRAPFALAPLLRECADGLHPQPARLRCVLDPALDMVEADRRLLARALGNLLRNAQKYAAGEVLLAARRIGPDIEIAVEDDGPGIPEEERERVFDPFYRLDRSRDRATGGFGLGLSIARKAVALHGGSLRVERSALGGARFVVNLPGQAA</sequence>
<evidence type="ECO:0000256" key="10">
    <source>
        <dbReference type="SAM" id="Coils"/>
    </source>
</evidence>
<accession>A0A7Z2VTA9</accession>
<keyword evidence="6" id="KW-0808">Transferase</keyword>
<keyword evidence="7" id="KW-0547">Nucleotide-binding</keyword>
<evidence type="ECO:0000256" key="8">
    <source>
        <dbReference type="ARBA" id="ARBA00022777"/>
    </source>
</evidence>
<evidence type="ECO:0000256" key="4">
    <source>
        <dbReference type="ARBA" id="ARBA00022475"/>
    </source>
</evidence>
<keyword evidence="11" id="KW-0472">Membrane</keyword>
<evidence type="ECO:0000256" key="6">
    <source>
        <dbReference type="ARBA" id="ARBA00022679"/>
    </source>
</evidence>
<evidence type="ECO:0000313" key="14">
    <source>
        <dbReference type="EMBL" id="QJD98813.1"/>
    </source>
</evidence>
<dbReference type="InterPro" id="IPR004358">
    <property type="entry name" value="Sig_transdc_His_kin-like_C"/>
</dbReference>
<protein>
    <recommendedName>
        <fullName evidence="3">histidine kinase</fullName>
        <ecNumber evidence="3">2.7.13.3</ecNumber>
    </recommendedName>
</protein>
<dbReference type="Gene3D" id="3.30.565.10">
    <property type="entry name" value="Histidine kinase-like ATPase, C-terminal domain"/>
    <property type="match status" value="1"/>
</dbReference>
<dbReference type="GO" id="GO:0005524">
    <property type="term" value="F:ATP binding"/>
    <property type="evidence" value="ECO:0007669"/>
    <property type="project" value="UniProtKB-KW"/>
</dbReference>
<dbReference type="PANTHER" id="PTHR44936">
    <property type="entry name" value="SENSOR PROTEIN CREC"/>
    <property type="match status" value="1"/>
</dbReference>
<dbReference type="SMART" id="SM00388">
    <property type="entry name" value="HisKA"/>
    <property type="match status" value="1"/>
</dbReference>
<dbReference type="KEGG" id="mfy:HH212_01145"/>
<reference evidence="14 15" key="1">
    <citation type="submission" date="2020-04" db="EMBL/GenBank/DDBJ databases">
        <title>Genome sequencing of novel species.</title>
        <authorList>
            <person name="Heo J."/>
            <person name="Kim S.-J."/>
            <person name="Kim J.-S."/>
            <person name="Hong S.-B."/>
            <person name="Kwon S.-W."/>
        </authorList>
    </citation>
    <scope>NUCLEOTIDE SEQUENCE [LARGE SCALE GENOMIC DNA]</scope>
    <source>
        <strain evidence="14 15">GN2-R2</strain>
    </source>
</reference>
<feature type="domain" description="HAMP" evidence="13">
    <location>
        <begin position="166"/>
        <end position="218"/>
    </location>
</feature>
<comment type="catalytic activity">
    <reaction evidence="1">
        <text>ATP + protein L-histidine = ADP + protein N-phospho-L-histidine.</text>
        <dbReference type="EC" id="2.7.13.3"/>
    </reaction>
</comment>
<evidence type="ECO:0000256" key="9">
    <source>
        <dbReference type="ARBA" id="ARBA00022840"/>
    </source>
</evidence>
<dbReference type="Pfam" id="PF02518">
    <property type="entry name" value="HATPase_c"/>
    <property type="match status" value="1"/>
</dbReference>
<dbReference type="PROSITE" id="PS50885">
    <property type="entry name" value="HAMP"/>
    <property type="match status" value="1"/>
</dbReference>
<evidence type="ECO:0000256" key="5">
    <source>
        <dbReference type="ARBA" id="ARBA00022553"/>
    </source>
</evidence>
<dbReference type="InterPro" id="IPR050980">
    <property type="entry name" value="2C_sensor_his_kinase"/>
</dbReference>
<dbReference type="CDD" id="cd00082">
    <property type="entry name" value="HisKA"/>
    <property type="match status" value="1"/>
</dbReference>
<dbReference type="Pfam" id="PF00512">
    <property type="entry name" value="HisKA"/>
    <property type="match status" value="1"/>
</dbReference>
<dbReference type="RefSeq" id="WP_169433711.1">
    <property type="nucleotide sequence ID" value="NZ_CP051685.1"/>
</dbReference>
<evidence type="ECO:0000259" key="12">
    <source>
        <dbReference type="PROSITE" id="PS50109"/>
    </source>
</evidence>
<dbReference type="PRINTS" id="PR00344">
    <property type="entry name" value="BCTRLSENSOR"/>
</dbReference>
<dbReference type="Proteomes" id="UP000502415">
    <property type="component" value="Chromosome"/>
</dbReference>
<dbReference type="PROSITE" id="PS50109">
    <property type="entry name" value="HIS_KIN"/>
    <property type="match status" value="1"/>
</dbReference>
<dbReference type="InterPro" id="IPR003660">
    <property type="entry name" value="HAMP_dom"/>
</dbReference>
<dbReference type="PANTHER" id="PTHR44936:SF10">
    <property type="entry name" value="SENSOR PROTEIN RSTB"/>
    <property type="match status" value="1"/>
</dbReference>
<keyword evidence="11" id="KW-1133">Transmembrane helix</keyword>
<evidence type="ECO:0000256" key="2">
    <source>
        <dbReference type="ARBA" id="ARBA00004651"/>
    </source>
</evidence>
<gene>
    <name evidence="14" type="ORF">HH212_01145</name>
</gene>
<dbReference type="InterPro" id="IPR036097">
    <property type="entry name" value="HisK_dim/P_sf"/>
</dbReference>
<dbReference type="SUPFAM" id="SSF55874">
    <property type="entry name" value="ATPase domain of HSP90 chaperone/DNA topoisomerase II/histidine kinase"/>
    <property type="match status" value="1"/>
</dbReference>
<feature type="coiled-coil region" evidence="10">
    <location>
        <begin position="235"/>
        <end position="298"/>
    </location>
</feature>
<dbReference type="EC" id="2.7.13.3" evidence="3"/>
<dbReference type="InterPro" id="IPR005467">
    <property type="entry name" value="His_kinase_dom"/>
</dbReference>
<feature type="transmembrane region" description="Helical" evidence="11">
    <location>
        <begin position="6"/>
        <end position="31"/>
    </location>
</feature>
<keyword evidence="5" id="KW-0597">Phosphoprotein</keyword>
<keyword evidence="9" id="KW-0067">ATP-binding</keyword>
<comment type="subcellular location">
    <subcellularLocation>
        <location evidence="2">Cell membrane</location>
        <topology evidence="2">Multi-pass membrane protein</topology>
    </subcellularLocation>
</comment>
<dbReference type="SUPFAM" id="SSF47384">
    <property type="entry name" value="Homodimeric domain of signal transducing histidine kinase"/>
    <property type="match status" value="1"/>
</dbReference>
<evidence type="ECO:0000313" key="15">
    <source>
        <dbReference type="Proteomes" id="UP000502415"/>
    </source>
</evidence>
<dbReference type="InterPro" id="IPR036890">
    <property type="entry name" value="HATPase_C_sf"/>
</dbReference>